<evidence type="ECO:0000256" key="2">
    <source>
        <dbReference type="ARBA" id="ARBA00022475"/>
    </source>
</evidence>
<accession>A0ABX8CDB9</accession>
<organism evidence="8 9">
    <name type="scientific">Chlamydia crocodili</name>
    <dbReference type="NCBI Taxonomy" id="2766982"/>
    <lineage>
        <taxon>Bacteria</taxon>
        <taxon>Pseudomonadati</taxon>
        <taxon>Chlamydiota</taxon>
        <taxon>Chlamydiia</taxon>
        <taxon>Chlamydiales</taxon>
        <taxon>Chlamydiaceae</taxon>
        <taxon>Chlamydia/Chlamydophila group</taxon>
        <taxon>Chlamydia</taxon>
    </lineage>
</organism>
<dbReference type="PROSITE" id="PS01311">
    <property type="entry name" value="LGT"/>
    <property type="match status" value="1"/>
</dbReference>
<dbReference type="RefSeq" id="WP_213240848.1">
    <property type="nucleotide sequence ID" value="NZ_CP060791.1"/>
</dbReference>
<feature type="binding site" evidence="7">
    <location>
        <position position="160"/>
    </location>
    <ligand>
        <name>a 1,2-diacyl-sn-glycero-3-phospho-(1'-sn-glycerol)</name>
        <dbReference type="ChEBI" id="CHEBI:64716"/>
    </ligand>
</feature>
<dbReference type="NCBIfam" id="TIGR00544">
    <property type="entry name" value="lgt"/>
    <property type="match status" value="1"/>
</dbReference>
<evidence type="ECO:0000313" key="9">
    <source>
        <dbReference type="Proteomes" id="UP000680625"/>
    </source>
</evidence>
<evidence type="ECO:0000256" key="1">
    <source>
        <dbReference type="ARBA" id="ARBA00007150"/>
    </source>
</evidence>
<comment type="subcellular location">
    <subcellularLocation>
        <location evidence="7">Cell membrane</location>
        <topology evidence="7">Multi-pass membrane protein</topology>
    </subcellularLocation>
</comment>
<keyword evidence="6 7" id="KW-0472">Membrane</keyword>
<gene>
    <name evidence="7" type="primary">lgt</name>
    <name evidence="8" type="ORF">H9Q19_04845</name>
</gene>
<dbReference type="PANTHER" id="PTHR30589">
    <property type="entry name" value="PROLIPOPROTEIN DIACYLGLYCERYL TRANSFERASE"/>
    <property type="match status" value="1"/>
</dbReference>
<evidence type="ECO:0000256" key="5">
    <source>
        <dbReference type="ARBA" id="ARBA00022989"/>
    </source>
</evidence>
<keyword evidence="5 7" id="KW-1133">Transmembrane helix</keyword>
<feature type="transmembrane region" description="Helical" evidence="7">
    <location>
        <begin position="72"/>
        <end position="92"/>
    </location>
</feature>
<keyword evidence="2 7" id="KW-1003">Cell membrane</keyword>
<feature type="transmembrane region" description="Helical" evidence="7">
    <location>
        <begin position="263"/>
        <end position="283"/>
    </location>
</feature>
<comment type="similarity">
    <text evidence="1 7">Belongs to the Lgt family.</text>
</comment>
<dbReference type="PANTHER" id="PTHR30589:SF0">
    <property type="entry name" value="PHOSPHATIDYLGLYCEROL--PROLIPOPROTEIN DIACYLGLYCERYL TRANSFERASE"/>
    <property type="match status" value="1"/>
</dbReference>
<dbReference type="InterPro" id="IPR001640">
    <property type="entry name" value="Lgt"/>
</dbReference>
<reference evidence="8 9" key="1">
    <citation type="submission" date="2020-08" db="EMBL/GenBank/DDBJ databases">
        <title>Isolation and characterization of novel Chlamydia from Siamese crocodiles (Crocodylus siamensis).</title>
        <authorList>
            <person name="Sariya L."/>
        </authorList>
    </citation>
    <scope>NUCLEOTIDE SEQUENCE [LARGE SCALE GENOMIC DNA]</scope>
    <source>
        <strain evidence="8 9">No. 12</strain>
    </source>
</reference>
<evidence type="ECO:0000256" key="6">
    <source>
        <dbReference type="ARBA" id="ARBA00023136"/>
    </source>
</evidence>
<dbReference type="EMBL" id="CP060791">
    <property type="protein sequence ID" value="QVE49013.1"/>
    <property type="molecule type" value="Genomic_DNA"/>
</dbReference>
<evidence type="ECO:0000256" key="7">
    <source>
        <dbReference type="HAMAP-Rule" id="MF_01147"/>
    </source>
</evidence>
<keyword evidence="4 7" id="KW-0812">Transmembrane</keyword>
<sequence>MRVFLSVIYWNHSKFLWNSDNLPIRIPWYGLCFSLGILFASMLGIYLALSSYVEEDRRRFSKNQLREALENFALYSLLFIIPGSRIAYILFYGGDFYFKHPQEILKVWNGGLASHGGMVGLILWAIIFSWRYRKKIPILTFLFLCDLCASVFGCAAFMIRIGNFMNQEIIGKPTNLPWGIIFSSPTQGSLGLSVHPVQLYEGIGYLLLSIILFFLSYKRYLRLGSGWATSWGLIGISLIRFFAEFFKSHQGKVIGPDSLLTMGQILSLPLFIFGVSLGVACFIKNKKSTSSTSSIK</sequence>
<dbReference type="Pfam" id="PF01790">
    <property type="entry name" value="LGT"/>
    <property type="match status" value="1"/>
</dbReference>
<name>A0ABX8CDB9_9CHLA</name>
<comment type="pathway">
    <text evidence="7">Protein modification; lipoprotein biosynthesis (diacylglyceryl transfer).</text>
</comment>
<dbReference type="NCBIfam" id="NF000775">
    <property type="entry name" value="PRK00052.2-5"/>
    <property type="match status" value="1"/>
</dbReference>
<feature type="transmembrane region" description="Helical" evidence="7">
    <location>
        <begin position="139"/>
        <end position="159"/>
    </location>
</feature>
<evidence type="ECO:0000313" key="8">
    <source>
        <dbReference type="EMBL" id="QVE49013.1"/>
    </source>
</evidence>
<keyword evidence="9" id="KW-1185">Reference proteome</keyword>
<dbReference type="EC" id="2.5.1.145" evidence="7"/>
<feature type="transmembrane region" description="Helical" evidence="7">
    <location>
        <begin position="199"/>
        <end position="217"/>
    </location>
</feature>
<feature type="transmembrane region" description="Helical" evidence="7">
    <location>
        <begin position="112"/>
        <end position="132"/>
    </location>
</feature>
<protein>
    <recommendedName>
        <fullName evidence="7">Phosphatidylglycerol--prolipoprotein diacylglyceryl transferase</fullName>
        <ecNumber evidence="7">2.5.1.145</ecNumber>
    </recommendedName>
</protein>
<dbReference type="GO" id="GO:0016740">
    <property type="term" value="F:transferase activity"/>
    <property type="evidence" value="ECO:0007669"/>
    <property type="project" value="UniProtKB-KW"/>
</dbReference>
<dbReference type="GeneID" id="301704930"/>
<evidence type="ECO:0000256" key="3">
    <source>
        <dbReference type="ARBA" id="ARBA00022679"/>
    </source>
</evidence>
<feature type="transmembrane region" description="Helical" evidence="7">
    <location>
        <begin position="26"/>
        <end position="52"/>
    </location>
</feature>
<feature type="transmembrane region" description="Helical" evidence="7">
    <location>
        <begin position="224"/>
        <end position="243"/>
    </location>
</feature>
<dbReference type="HAMAP" id="MF_01147">
    <property type="entry name" value="Lgt"/>
    <property type="match status" value="1"/>
</dbReference>
<evidence type="ECO:0000256" key="4">
    <source>
        <dbReference type="ARBA" id="ARBA00022692"/>
    </source>
</evidence>
<comment type="catalytic activity">
    <reaction evidence="7">
        <text>L-cysteinyl-[prolipoprotein] + a 1,2-diacyl-sn-glycero-3-phospho-(1'-sn-glycerol) = an S-1,2-diacyl-sn-glyceryl-L-cysteinyl-[prolipoprotein] + sn-glycerol 1-phosphate + H(+)</text>
        <dbReference type="Rhea" id="RHEA:56712"/>
        <dbReference type="Rhea" id="RHEA-COMP:14679"/>
        <dbReference type="Rhea" id="RHEA-COMP:14680"/>
        <dbReference type="ChEBI" id="CHEBI:15378"/>
        <dbReference type="ChEBI" id="CHEBI:29950"/>
        <dbReference type="ChEBI" id="CHEBI:57685"/>
        <dbReference type="ChEBI" id="CHEBI:64716"/>
        <dbReference type="ChEBI" id="CHEBI:140658"/>
        <dbReference type="EC" id="2.5.1.145"/>
    </reaction>
</comment>
<proteinExistence type="inferred from homology"/>
<comment type="function">
    <text evidence="7">Catalyzes the transfer of the diacylglyceryl group from phosphatidylglycerol to the sulfhydryl group of the N-terminal cysteine of a prolipoprotein, the first step in the formation of mature lipoproteins.</text>
</comment>
<dbReference type="Proteomes" id="UP000680625">
    <property type="component" value="Chromosome"/>
</dbReference>
<keyword evidence="3 7" id="KW-0808">Transferase</keyword>